<feature type="transmembrane region" description="Helical" evidence="8">
    <location>
        <begin position="291"/>
        <end position="313"/>
    </location>
</feature>
<protein>
    <recommendedName>
        <fullName evidence="9">Glycosyltransferase RgtA/B/C/D-like domain-containing protein</fullName>
    </recommendedName>
</protein>
<keyword evidence="6 8" id="KW-1133">Transmembrane helix</keyword>
<dbReference type="GO" id="GO:0005886">
    <property type="term" value="C:plasma membrane"/>
    <property type="evidence" value="ECO:0007669"/>
    <property type="project" value="UniProtKB-SubCell"/>
</dbReference>
<dbReference type="EMBL" id="CP080507">
    <property type="protein sequence ID" value="QYM78592.1"/>
    <property type="molecule type" value="Genomic_DNA"/>
</dbReference>
<feature type="transmembrane region" description="Helical" evidence="8">
    <location>
        <begin position="240"/>
        <end position="260"/>
    </location>
</feature>
<feature type="transmembrane region" description="Helical" evidence="8">
    <location>
        <begin position="350"/>
        <end position="374"/>
    </location>
</feature>
<keyword evidence="2" id="KW-1003">Cell membrane</keyword>
<feature type="transmembrane region" description="Helical" evidence="8">
    <location>
        <begin position="158"/>
        <end position="179"/>
    </location>
</feature>
<dbReference type="Pfam" id="PF13231">
    <property type="entry name" value="PMT_2"/>
    <property type="match status" value="1"/>
</dbReference>
<dbReference type="Proteomes" id="UP000825051">
    <property type="component" value="Chromosome"/>
</dbReference>
<evidence type="ECO:0000259" key="9">
    <source>
        <dbReference type="Pfam" id="PF13231"/>
    </source>
</evidence>
<feature type="transmembrane region" description="Helical" evidence="8">
    <location>
        <begin position="28"/>
        <end position="45"/>
    </location>
</feature>
<organism evidence="10 11">
    <name type="scientific">Horticoccus luteus</name>
    <dbReference type="NCBI Taxonomy" id="2862869"/>
    <lineage>
        <taxon>Bacteria</taxon>
        <taxon>Pseudomonadati</taxon>
        <taxon>Verrucomicrobiota</taxon>
        <taxon>Opitutia</taxon>
        <taxon>Opitutales</taxon>
        <taxon>Opitutaceae</taxon>
        <taxon>Horticoccus</taxon>
    </lineage>
</organism>
<gene>
    <name evidence="10" type="ORF">K0B96_15010</name>
</gene>
<evidence type="ECO:0000313" key="11">
    <source>
        <dbReference type="Proteomes" id="UP000825051"/>
    </source>
</evidence>
<keyword evidence="5 8" id="KW-0812">Transmembrane</keyword>
<dbReference type="GO" id="GO:0016763">
    <property type="term" value="F:pentosyltransferase activity"/>
    <property type="evidence" value="ECO:0007669"/>
    <property type="project" value="TreeGrafter"/>
</dbReference>
<feature type="domain" description="Glycosyltransferase RgtA/B/C/D-like" evidence="9">
    <location>
        <begin position="128"/>
        <end position="236"/>
    </location>
</feature>
<dbReference type="GO" id="GO:0009103">
    <property type="term" value="P:lipopolysaccharide biosynthetic process"/>
    <property type="evidence" value="ECO:0007669"/>
    <property type="project" value="UniProtKB-ARBA"/>
</dbReference>
<dbReference type="RefSeq" id="WP_220161696.1">
    <property type="nucleotide sequence ID" value="NZ_CP080507.1"/>
</dbReference>
<keyword evidence="3" id="KW-0328">Glycosyltransferase</keyword>
<reference evidence="10" key="1">
    <citation type="submission" date="2021-08" db="EMBL/GenBank/DDBJ databases">
        <title>Genome of a novel bacterium of the phylum Verrucomicrobia, Oleiharenicola sp. KSB-15.</title>
        <authorList>
            <person name="Chung J.-H."/>
            <person name="Ahn J.-H."/>
            <person name="Yoon Y."/>
            <person name="Kim D.-Y."/>
            <person name="An S.-H."/>
            <person name="Park I."/>
            <person name="Yeon J."/>
        </authorList>
    </citation>
    <scope>NUCLEOTIDE SEQUENCE</scope>
    <source>
        <strain evidence="10">KSB-15</strain>
    </source>
</reference>
<evidence type="ECO:0000256" key="4">
    <source>
        <dbReference type="ARBA" id="ARBA00022679"/>
    </source>
</evidence>
<dbReference type="AlphaFoldDB" id="A0A8F9XFZ0"/>
<dbReference type="PANTHER" id="PTHR33908:SF11">
    <property type="entry name" value="MEMBRANE PROTEIN"/>
    <property type="match status" value="1"/>
</dbReference>
<feature type="transmembrane region" description="Helical" evidence="8">
    <location>
        <begin position="319"/>
        <end position="338"/>
    </location>
</feature>
<dbReference type="KEGG" id="ole:K0B96_15010"/>
<evidence type="ECO:0000256" key="2">
    <source>
        <dbReference type="ARBA" id="ARBA00022475"/>
    </source>
</evidence>
<keyword evidence="11" id="KW-1185">Reference proteome</keyword>
<proteinExistence type="predicted"/>
<dbReference type="InterPro" id="IPR038731">
    <property type="entry name" value="RgtA/B/C-like"/>
</dbReference>
<feature type="transmembrane region" description="Helical" evidence="8">
    <location>
        <begin position="213"/>
        <end position="234"/>
    </location>
</feature>
<evidence type="ECO:0000256" key="3">
    <source>
        <dbReference type="ARBA" id="ARBA00022676"/>
    </source>
</evidence>
<sequence length="510" mass="56656">MTTPAPQPTERPPTSLLFPRSRFRPPHLIAWCLVALLALGYLWFVRKHCSPYASNADASCYLNLAQFWREGRLSAPVPSLPGLHAPEWRDYYYLPIDFRLTHDPARMTSLGAPGYPLHLLLASYFVGLDWSVVLVNVIASGAAALFLLLLARRFGLPWLWALSGVVLLWACPVFVYIATQPMTDVLSMSWCLAALWSALRARDRCRWALATGFAIGIAVLIRPANLVLVLPVAVTLGLRWRAYLLLGLAGLPAAGFQVWYNLQLWGRALTTGYGDISSAFGPQFIAANARYFATGVFVHLGPCVALAALAFPFVKRRAALPFGLLASWFAAFIGFYFLCFYSSLEWSLRYFLPVFPAVILVALWVGHCATAHVATAWRRHVILLIALALSLTWQIHAGRVLHALIMKRGEIIYPQSAAWIRQHGPDAIVFANQVSGALWYYTDAVVVRVDYVDVANVQRLYAAAAQTHRPVYAVLFGAENAPVFPDRLPGTWIPRARFGIIEIFELVPAP</sequence>
<name>A0A8F9XFZ0_9BACT</name>
<accession>A0A8F9XFZ0</accession>
<evidence type="ECO:0000256" key="7">
    <source>
        <dbReference type="ARBA" id="ARBA00023136"/>
    </source>
</evidence>
<dbReference type="InterPro" id="IPR050297">
    <property type="entry name" value="LipidA_mod_glycosyltrf_83"/>
</dbReference>
<evidence type="ECO:0000313" key="10">
    <source>
        <dbReference type="EMBL" id="QYM78592.1"/>
    </source>
</evidence>
<feature type="transmembrane region" description="Helical" evidence="8">
    <location>
        <begin position="380"/>
        <end position="398"/>
    </location>
</feature>
<evidence type="ECO:0000256" key="6">
    <source>
        <dbReference type="ARBA" id="ARBA00022989"/>
    </source>
</evidence>
<dbReference type="PANTHER" id="PTHR33908">
    <property type="entry name" value="MANNOSYLTRANSFERASE YKCB-RELATED"/>
    <property type="match status" value="1"/>
</dbReference>
<keyword evidence="7 8" id="KW-0472">Membrane</keyword>
<comment type="subcellular location">
    <subcellularLocation>
        <location evidence="1">Cell membrane</location>
        <topology evidence="1">Multi-pass membrane protein</topology>
    </subcellularLocation>
</comment>
<feature type="transmembrane region" description="Helical" evidence="8">
    <location>
        <begin position="132"/>
        <end position="151"/>
    </location>
</feature>
<evidence type="ECO:0000256" key="5">
    <source>
        <dbReference type="ARBA" id="ARBA00022692"/>
    </source>
</evidence>
<evidence type="ECO:0000256" key="1">
    <source>
        <dbReference type="ARBA" id="ARBA00004651"/>
    </source>
</evidence>
<evidence type="ECO:0000256" key="8">
    <source>
        <dbReference type="SAM" id="Phobius"/>
    </source>
</evidence>
<keyword evidence="4" id="KW-0808">Transferase</keyword>